<keyword evidence="4" id="KW-1185">Reference proteome</keyword>
<dbReference type="Proteomes" id="UP000744980">
    <property type="component" value="Unassembled WGS sequence"/>
</dbReference>
<dbReference type="RefSeq" id="WP_203527541.1">
    <property type="nucleotide sequence ID" value="NZ_CP083374.1"/>
</dbReference>
<evidence type="ECO:0000256" key="2">
    <source>
        <dbReference type="SAM" id="Phobius"/>
    </source>
</evidence>
<feature type="transmembrane region" description="Helical" evidence="2">
    <location>
        <begin position="50"/>
        <end position="68"/>
    </location>
</feature>
<protein>
    <submittedName>
        <fullName evidence="3">Uncharacterized protein</fullName>
    </submittedName>
</protein>
<name>A0AAW4FEJ8_9HYPH</name>
<keyword evidence="2" id="KW-0472">Membrane</keyword>
<keyword evidence="2" id="KW-1133">Transmembrane helix</keyword>
<comment type="caution">
    <text evidence="3">The sequence shown here is derived from an EMBL/GenBank/DDBJ whole genome shotgun (WGS) entry which is preliminary data.</text>
</comment>
<accession>A0AAW4FEJ8</accession>
<proteinExistence type="predicted"/>
<evidence type="ECO:0000313" key="4">
    <source>
        <dbReference type="Proteomes" id="UP000744980"/>
    </source>
</evidence>
<evidence type="ECO:0000256" key="1">
    <source>
        <dbReference type="SAM" id="MobiDB-lite"/>
    </source>
</evidence>
<sequence length="82" mass="8533">MAKNDLTAGFTGTPTEQPTGVRKVAKTAGDVVKRETSAVAAAAADHPHTATGLVLTIGALAFAIGYIMGRSSIDDTRQGYWR</sequence>
<evidence type="ECO:0000313" key="3">
    <source>
        <dbReference type="EMBL" id="MBM3090522.1"/>
    </source>
</evidence>
<feature type="region of interest" description="Disordered" evidence="1">
    <location>
        <begin position="1"/>
        <end position="23"/>
    </location>
</feature>
<organism evidence="3 4">
    <name type="scientific">Ensifer canadensis</name>
    <dbReference type="NCBI Taxonomy" id="555315"/>
    <lineage>
        <taxon>Bacteria</taxon>
        <taxon>Pseudomonadati</taxon>
        <taxon>Pseudomonadota</taxon>
        <taxon>Alphaproteobacteria</taxon>
        <taxon>Hyphomicrobiales</taxon>
        <taxon>Rhizobiaceae</taxon>
        <taxon>Sinorhizobium/Ensifer group</taxon>
        <taxon>Ensifer</taxon>
    </lineage>
</organism>
<keyword evidence="2" id="KW-0812">Transmembrane</keyword>
<dbReference type="EMBL" id="WXFA01000003">
    <property type="protein sequence ID" value="MBM3090522.1"/>
    <property type="molecule type" value="Genomic_DNA"/>
</dbReference>
<gene>
    <name evidence="3" type="ORF">GFB56_06810</name>
</gene>
<dbReference type="AlphaFoldDB" id="A0AAW4FEJ8"/>
<reference evidence="3 4" key="1">
    <citation type="submission" date="2020-01" db="EMBL/GenBank/DDBJ databases">
        <title>Draft genome assembly of Ensifer adhaerens T173.</title>
        <authorList>
            <person name="Craig J.E."/>
            <person name="Stinchcombe J.R."/>
        </authorList>
    </citation>
    <scope>NUCLEOTIDE SEQUENCE [LARGE SCALE GENOMIC DNA]</scope>
    <source>
        <strain evidence="3 4">T173</strain>
    </source>
</reference>